<feature type="compositionally biased region" description="Low complexity" evidence="1">
    <location>
        <begin position="244"/>
        <end position="264"/>
    </location>
</feature>
<evidence type="ECO:0000313" key="2">
    <source>
        <dbReference type="EMBL" id="GBP71100.1"/>
    </source>
</evidence>
<reference evidence="2 3" key="1">
    <citation type="journal article" date="2019" name="Commun. Biol.">
        <title>The bagworm genome reveals a unique fibroin gene that provides high tensile strength.</title>
        <authorList>
            <person name="Kono N."/>
            <person name="Nakamura H."/>
            <person name="Ohtoshi R."/>
            <person name="Tomita M."/>
            <person name="Numata K."/>
            <person name="Arakawa K."/>
        </authorList>
    </citation>
    <scope>NUCLEOTIDE SEQUENCE [LARGE SCALE GENOMIC DNA]</scope>
</reference>
<dbReference type="AlphaFoldDB" id="A0A4C1Y6H3"/>
<comment type="caution">
    <text evidence="2">The sequence shown here is derived from an EMBL/GenBank/DDBJ whole genome shotgun (WGS) entry which is preliminary data.</text>
</comment>
<protein>
    <submittedName>
        <fullName evidence="2">Uncharacterized protein</fullName>
    </submittedName>
</protein>
<proteinExistence type="predicted"/>
<evidence type="ECO:0000313" key="3">
    <source>
        <dbReference type="Proteomes" id="UP000299102"/>
    </source>
</evidence>
<dbReference type="Proteomes" id="UP000299102">
    <property type="component" value="Unassembled WGS sequence"/>
</dbReference>
<dbReference type="EMBL" id="BGZK01001097">
    <property type="protein sequence ID" value="GBP71100.1"/>
    <property type="molecule type" value="Genomic_DNA"/>
</dbReference>
<accession>A0A4C1Y6H3</accession>
<feature type="region of interest" description="Disordered" evidence="1">
    <location>
        <begin position="188"/>
        <end position="264"/>
    </location>
</feature>
<evidence type="ECO:0000256" key="1">
    <source>
        <dbReference type="SAM" id="MobiDB-lite"/>
    </source>
</evidence>
<organism evidence="2 3">
    <name type="scientific">Eumeta variegata</name>
    <name type="common">Bagworm moth</name>
    <name type="synonym">Eumeta japonica</name>
    <dbReference type="NCBI Taxonomy" id="151549"/>
    <lineage>
        <taxon>Eukaryota</taxon>
        <taxon>Metazoa</taxon>
        <taxon>Ecdysozoa</taxon>
        <taxon>Arthropoda</taxon>
        <taxon>Hexapoda</taxon>
        <taxon>Insecta</taxon>
        <taxon>Pterygota</taxon>
        <taxon>Neoptera</taxon>
        <taxon>Endopterygota</taxon>
        <taxon>Lepidoptera</taxon>
        <taxon>Glossata</taxon>
        <taxon>Ditrysia</taxon>
        <taxon>Tineoidea</taxon>
        <taxon>Psychidae</taxon>
        <taxon>Oiketicinae</taxon>
        <taxon>Eumeta</taxon>
    </lineage>
</organism>
<gene>
    <name evidence="2" type="ORF">EVAR_53380_1</name>
</gene>
<sequence length="288" mass="32177">MLRSWISAGEFLIGINSSNTQYSSRPLVKPSVRFEWRNGGDRLMETAVARRRQWCPRSTRRSWRGTEMIRPKPGIRHSVRRPKAAVSLLLGHIGLWSEREIDASQAERLGRLSIARSALSLARSAQAKRDNESCFFVHAAGVHRFIRRYHVKNSKIAFHVSSHARTHARAVRGAHVCYYCTRPYDGPPPIAPPSSLNHRRARDVPLSRRRPRRTQIDAAAPAPPPAVSARTKNHHKSRMEMESNGPADDSGAPAPAGAGRSASLGAANRSRIHVTYVFKWGKRNASLV</sequence>
<feature type="compositionally biased region" description="Basic residues" evidence="1">
    <location>
        <begin position="197"/>
        <end position="213"/>
    </location>
</feature>
<keyword evidence="3" id="KW-1185">Reference proteome</keyword>
<name>A0A4C1Y6H3_EUMVA</name>